<gene>
    <name evidence="2" type="ORF">GCM10009839_87560</name>
</gene>
<keyword evidence="3" id="KW-1185">Reference proteome</keyword>
<dbReference type="Proteomes" id="UP001500751">
    <property type="component" value="Unassembled WGS sequence"/>
</dbReference>
<dbReference type="InterPro" id="IPR012337">
    <property type="entry name" value="RNaseH-like_sf"/>
</dbReference>
<dbReference type="InterPro" id="IPR001584">
    <property type="entry name" value="Integrase_cat-core"/>
</dbReference>
<comment type="caution">
    <text evidence="2">The sequence shown here is derived from an EMBL/GenBank/DDBJ whole genome shotgun (WGS) entry which is preliminary data.</text>
</comment>
<name>A0ABP5H6Z8_9ACTN</name>
<feature type="domain" description="Integrase catalytic" evidence="1">
    <location>
        <begin position="44"/>
        <end position="218"/>
    </location>
</feature>
<dbReference type="RefSeq" id="WP_344671679.1">
    <property type="nucleotide sequence ID" value="NZ_BAAAQN010000089.1"/>
</dbReference>
<sequence length="243" mass="27531">MARENPAWGYRRIHGELAGLGIRVAPSTVWEILKRAGIDPAPRRDAGPTWAAFLRSQAEAIVACDFVVVDLLNGSKAYVLAMIEHATRRVRILGATLHPTREWVVQQARNLLMDLDDAGAHVRYLVHDRDASFCAAFDAVFAAAGIEVIRTGVGAPRQNSLMERWFRSLRAELTDRTLIWNVPHLMRLLRDYEAFYNGHRPHRSLGQAAPMRQLPNNLIDLEQLRIRRHDRAGGLLHEYHQVA</sequence>
<dbReference type="SUPFAM" id="SSF53098">
    <property type="entry name" value="Ribonuclease H-like"/>
    <property type="match status" value="1"/>
</dbReference>
<dbReference type="PROSITE" id="PS50994">
    <property type="entry name" value="INTEGRASE"/>
    <property type="match status" value="1"/>
</dbReference>
<evidence type="ECO:0000313" key="3">
    <source>
        <dbReference type="Proteomes" id="UP001500751"/>
    </source>
</evidence>
<dbReference type="Pfam" id="PF13683">
    <property type="entry name" value="rve_3"/>
    <property type="match status" value="1"/>
</dbReference>
<accession>A0ABP5H6Z8</accession>
<dbReference type="Gene3D" id="3.30.420.10">
    <property type="entry name" value="Ribonuclease H-like superfamily/Ribonuclease H"/>
    <property type="match status" value="1"/>
</dbReference>
<organism evidence="2 3">
    <name type="scientific">Catenulispora yoronensis</name>
    <dbReference type="NCBI Taxonomy" id="450799"/>
    <lineage>
        <taxon>Bacteria</taxon>
        <taxon>Bacillati</taxon>
        <taxon>Actinomycetota</taxon>
        <taxon>Actinomycetes</taxon>
        <taxon>Catenulisporales</taxon>
        <taxon>Catenulisporaceae</taxon>
        <taxon>Catenulispora</taxon>
    </lineage>
</organism>
<evidence type="ECO:0000313" key="2">
    <source>
        <dbReference type="EMBL" id="GAA2062838.1"/>
    </source>
</evidence>
<protein>
    <recommendedName>
        <fullName evidence="1">Integrase catalytic domain-containing protein</fullName>
    </recommendedName>
</protein>
<proteinExistence type="predicted"/>
<evidence type="ECO:0000259" key="1">
    <source>
        <dbReference type="PROSITE" id="PS50994"/>
    </source>
</evidence>
<reference evidence="3" key="1">
    <citation type="journal article" date="2019" name="Int. J. Syst. Evol. Microbiol.">
        <title>The Global Catalogue of Microorganisms (GCM) 10K type strain sequencing project: providing services to taxonomists for standard genome sequencing and annotation.</title>
        <authorList>
            <consortium name="The Broad Institute Genomics Platform"/>
            <consortium name="The Broad Institute Genome Sequencing Center for Infectious Disease"/>
            <person name="Wu L."/>
            <person name="Ma J."/>
        </authorList>
    </citation>
    <scope>NUCLEOTIDE SEQUENCE [LARGE SCALE GENOMIC DNA]</scope>
    <source>
        <strain evidence="3">JCM 16014</strain>
    </source>
</reference>
<dbReference type="EMBL" id="BAAAQN010000089">
    <property type="protein sequence ID" value="GAA2062838.1"/>
    <property type="molecule type" value="Genomic_DNA"/>
</dbReference>
<dbReference type="InterPro" id="IPR036397">
    <property type="entry name" value="RNaseH_sf"/>
</dbReference>